<dbReference type="EMBL" id="JAMXLT020000005">
    <property type="protein sequence ID" value="MDW8548077.1"/>
    <property type="molecule type" value="Genomic_DNA"/>
</dbReference>
<proteinExistence type="predicted"/>
<evidence type="ECO:0000313" key="1">
    <source>
        <dbReference type="EMBL" id="MDW8548077.1"/>
    </source>
</evidence>
<keyword evidence="1" id="KW-0067">ATP-binding</keyword>
<accession>A0ABU4JEH5</accession>
<gene>
    <name evidence="1" type="ORF">NG800_004090</name>
</gene>
<sequence>MKIASLNIDWALQTSKEKIAQFLNAQNFDFLILNEAIDLSIRNFPYKYFSDQIPDNTDYEGLNYSKYLKGEKAFRTMIYSKIPAKRKFSVIDEKTSLALEFETKFGDFIIYATIIGTRFRLKPFAKNELENCINDCKKISETNPNLIIVGDLNTSFLDNERQFSINIETTESLKSLFNDLNLINATENITQNIDHIIIPNFLTKNLTDANIFLEKDMLSDHKGVFISFN</sequence>
<dbReference type="Gene3D" id="3.60.10.10">
    <property type="entry name" value="Endonuclease/exonuclease/phosphatase"/>
    <property type="match status" value="1"/>
</dbReference>
<protein>
    <submittedName>
        <fullName evidence="1">Endonuclease/exonuclease/phosphatase family protein</fullName>
    </submittedName>
</protein>
<keyword evidence="1" id="KW-0255">Endonuclease</keyword>
<dbReference type="GO" id="GO:0005524">
    <property type="term" value="F:ATP binding"/>
    <property type="evidence" value="ECO:0007669"/>
    <property type="project" value="UniProtKB-KW"/>
</dbReference>
<dbReference type="SUPFAM" id="SSF56219">
    <property type="entry name" value="DNase I-like"/>
    <property type="match status" value="1"/>
</dbReference>
<keyword evidence="1" id="KW-0378">Hydrolase</keyword>
<dbReference type="RefSeq" id="WP_063971646.1">
    <property type="nucleotide sequence ID" value="NZ_JAMXLT020000005.1"/>
</dbReference>
<evidence type="ECO:0000313" key="2">
    <source>
        <dbReference type="Proteomes" id="UP001204439"/>
    </source>
</evidence>
<dbReference type="InterPro" id="IPR036691">
    <property type="entry name" value="Endo/exonu/phosph_ase_sf"/>
</dbReference>
<organism evidence="1 2">
    <name type="scientific">Epilithonimonas ginsengisoli</name>
    <dbReference type="NCBI Taxonomy" id="1245592"/>
    <lineage>
        <taxon>Bacteria</taxon>
        <taxon>Pseudomonadati</taxon>
        <taxon>Bacteroidota</taxon>
        <taxon>Flavobacteriia</taxon>
        <taxon>Flavobacteriales</taxon>
        <taxon>Weeksellaceae</taxon>
        <taxon>Chryseobacterium group</taxon>
        <taxon>Epilithonimonas</taxon>
    </lineage>
</organism>
<keyword evidence="1" id="KW-0547">Nucleotide-binding</keyword>
<dbReference type="GO" id="GO:0004519">
    <property type="term" value="F:endonuclease activity"/>
    <property type="evidence" value="ECO:0007669"/>
    <property type="project" value="UniProtKB-KW"/>
</dbReference>
<keyword evidence="2" id="KW-1185">Reference proteome</keyword>
<dbReference type="Proteomes" id="UP001204439">
    <property type="component" value="Unassembled WGS sequence"/>
</dbReference>
<name>A0ABU4JEH5_9FLAO</name>
<comment type="caution">
    <text evidence="1">The sequence shown here is derived from an EMBL/GenBank/DDBJ whole genome shotgun (WGS) entry which is preliminary data.</text>
</comment>
<keyword evidence="1" id="KW-0540">Nuclease</keyword>
<reference evidence="1 2" key="1">
    <citation type="submission" date="2023-11" db="EMBL/GenBank/DDBJ databases">
        <title>First isolation, identification, and characterization of non-pathogenic Epilithonimonas ginsengisoli isolated from diseased farmed rainbow trout (Oncorhynchus mykiss) in Chile.</title>
        <authorList>
            <person name="Miranda C.D."/>
            <person name="Irgang R."/>
            <person name="Concha C."/>
            <person name="Rojas R."/>
            <person name="Avendano R."/>
        </authorList>
    </citation>
    <scope>NUCLEOTIDE SEQUENCE [LARGE SCALE GENOMIC DNA]</scope>
    <source>
        <strain evidence="1 2">FP99</strain>
    </source>
</reference>